<name>A0A5R9BBK6_9MICC</name>
<feature type="domain" description="HTH luxR-type" evidence="6">
    <location>
        <begin position="160"/>
        <end position="225"/>
    </location>
</feature>
<dbReference type="GO" id="GO:0006355">
    <property type="term" value="P:regulation of DNA-templated transcription"/>
    <property type="evidence" value="ECO:0007669"/>
    <property type="project" value="InterPro"/>
</dbReference>
<keyword evidence="9" id="KW-1185">Reference proteome</keyword>
<dbReference type="SMART" id="SM00421">
    <property type="entry name" value="HTH_LUXR"/>
    <property type="match status" value="1"/>
</dbReference>
<dbReference type="SUPFAM" id="SSF52172">
    <property type="entry name" value="CheY-like"/>
    <property type="match status" value="1"/>
</dbReference>
<dbReference type="PRINTS" id="PR00038">
    <property type="entry name" value="HTHLUXR"/>
</dbReference>
<evidence type="ECO:0000256" key="1">
    <source>
        <dbReference type="ARBA" id="ARBA00022553"/>
    </source>
</evidence>
<dbReference type="PROSITE" id="PS50110">
    <property type="entry name" value="RESPONSE_REGULATORY"/>
    <property type="match status" value="1"/>
</dbReference>
<dbReference type="RefSeq" id="WP_138253413.1">
    <property type="nucleotide sequence ID" value="NZ_VAVZ01000026.1"/>
</dbReference>
<dbReference type="InterPro" id="IPR039420">
    <property type="entry name" value="WalR-like"/>
</dbReference>
<dbReference type="GO" id="GO:0000160">
    <property type="term" value="P:phosphorelay signal transduction system"/>
    <property type="evidence" value="ECO:0007669"/>
    <property type="project" value="InterPro"/>
</dbReference>
<feature type="domain" description="Response regulatory" evidence="7">
    <location>
        <begin position="11"/>
        <end position="126"/>
    </location>
</feature>
<dbReference type="PROSITE" id="PS00622">
    <property type="entry name" value="HTH_LUXR_1"/>
    <property type="match status" value="1"/>
</dbReference>
<dbReference type="CDD" id="cd17535">
    <property type="entry name" value="REC_NarL-like"/>
    <property type="match status" value="1"/>
</dbReference>
<dbReference type="AlphaFoldDB" id="A0A5R9BBK6"/>
<sequence length="228" mass="23660">MSAPEPQGPITVLLADDHPSVRAGLRLLLDTADGIEVIGEAADGSAAVQQARALAPHVVLMDARMPGTDGIAATAQITAETDTDVLMLTTFDLDDVVFGALQAGAAGFLLKSVEPAGLITAIRQVAAGDGVVAPEVTRRVLAAFVGRATAELAEVTPQPEHPGVERLTPRELETLAALGRGLANAHIARELVITEATVKSHVSSVLAKMHMTSRMQAAVFAREVGLSR</sequence>
<keyword evidence="4" id="KW-0804">Transcription</keyword>
<dbReference type="InterPro" id="IPR016032">
    <property type="entry name" value="Sig_transdc_resp-reg_C-effctor"/>
</dbReference>
<evidence type="ECO:0000256" key="2">
    <source>
        <dbReference type="ARBA" id="ARBA00023015"/>
    </source>
</evidence>
<organism evidence="8 9">
    <name type="scientific">Nesterenkonia salmonea</name>
    <dbReference type="NCBI Taxonomy" id="1804987"/>
    <lineage>
        <taxon>Bacteria</taxon>
        <taxon>Bacillati</taxon>
        <taxon>Actinomycetota</taxon>
        <taxon>Actinomycetes</taxon>
        <taxon>Micrococcales</taxon>
        <taxon>Micrococcaceae</taxon>
        <taxon>Nesterenkonia</taxon>
    </lineage>
</organism>
<dbReference type="SMART" id="SM00448">
    <property type="entry name" value="REC"/>
    <property type="match status" value="1"/>
</dbReference>
<accession>A0A5R9BBK6</accession>
<dbReference type="Pfam" id="PF00072">
    <property type="entry name" value="Response_reg"/>
    <property type="match status" value="1"/>
</dbReference>
<dbReference type="CDD" id="cd06170">
    <property type="entry name" value="LuxR_C_like"/>
    <property type="match status" value="1"/>
</dbReference>
<dbReference type="Proteomes" id="UP000310458">
    <property type="component" value="Unassembled WGS sequence"/>
</dbReference>
<protein>
    <submittedName>
        <fullName evidence="8">Response regulator transcription factor</fullName>
    </submittedName>
</protein>
<evidence type="ECO:0000313" key="9">
    <source>
        <dbReference type="Proteomes" id="UP000310458"/>
    </source>
</evidence>
<keyword evidence="1 5" id="KW-0597">Phosphoprotein</keyword>
<evidence type="ECO:0000256" key="5">
    <source>
        <dbReference type="PROSITE-ProRule" id="PRU00169"/>
    </source>
</evidence>
<keyword evidence="2" id="KW-0805">Transcription regulation</keyword>
<gene>
    <name evidence="8" type="ORF">FEF26_10100</name>
</gene>
<proteinExistence type="predicted"/>
<evidence type="ECO:0000313" key="8">
    <source>
        <dbReference type="EMBL" id="TLP95858.1"/>
    </source>
</evidence>
<dbReference type="InterPro" id="IPR011006">
    <property type="entry name" value="CheY-like_superfamily"/>
</dbReference>
<dbReference type="PANTHER" id="PTHR43214">
    <property type="entry name" value="TWO-COMPONENT RESPONSE REGULATOR"/>
    <property type="match status" value="1"/>
</dbReference>
<comment type="caution">
    <text evidence="8">The sequence shown here is derived from an EMBL/GenBank/DDBJ whole genome shotgun (WGS) entry which is preliminary data.</text>
</comment>
<evidence type="ECO:0000256" key="4">
    <source>
        <dbReference type="ARBA" id="ARBA00023163"/>
    </source>
</evidence>
<evidence type="ECO:0000259" key="6">
    <source>
        <dbReference type="PROSITE" id="PS50043"/>
    </source>
</evidence>
<dbReference type="PANTHER" id="PTHR43214:SF24">
    <property type="entry name" value="TRANSCRIPTIONAL REGULATORY PROTEIN NARL-RELATED"/>
    <property type="match status" value="1"/>
</dbReference>
<dbReference type="InterPro" id="IPR001789">
    <property type="entry name" value="Sig_transdc_resp-reg_receiver"/>
</dbReference>
<evidence type="ECO:0000259" key="7">
    <source>
        <dbReference type="PROSITE" id="PS50110"/>
    </source>
</evidence>
<dbReference type="InterPro" id="IPR000792">
    <property type="entry name" value="Tscrpt_reg_LuxR_C"/>
</dbReference>
<dbReference type="SUPFAM" id="SSF46894">
    <property type="entry name" value="C-terminal effector domain of the bipartite response regulators"/>
    <property type="match status" value="1"/>
</dbReference>
<feature type="modified residue" description="4-aspartylphosphate" evidence="5">
    <location>
        <position position="62"/>
    </location>
</feature>
<dbReference type="EMBL" id="VAVZ01000026">
    <property type="protein sequence ID" value="TLP95858.1"/>
    <property type="molecule type" value="Genomic_DNA"/>
</dbReference>
<dbReference type="GO" id="GO:0003677">
    <property type="term" value="F:DNA binding"/>
    <property type="evidence" value="ECO:0007669"/>
    <property type="project" value="UniProtKB-KW"/>
</dbReference>
<dbReference type="InterPro" id="IPR058245">
    <property type="entry name" value="NreC/VraR/RcsB-like_REC"/>
</dbReference>
<evidence type="ECO:0000256" key="3">
    <source>
        <dbReference type="ARBA" id="ARBA00023125"/>
    </source>
</evidence>
<dbReference type="OrthoDB" id="9808843at2"/>
<dbReference type="Pfam" id="PF00196">
    <property type="entry name" value="GerE"/>
    <property type="match status" value="1"/>
</dbReference>
<dbReference type="PROSITE" id="PS50043">
    <property type="entry name" value="HTH_LUXR_2"/>
    <property type="match status" value="1"/>
</dbReference>
<reference evidence="8 9" key="1">
    <citation type="submission" date="2019-05" db="EMBL/GenBank/DDBJ databases">
        <title>Nesterenkonia sp. GY074 isolated from the Southern Atlantic Ocean.</title>
        <authorList>
            <person name="Zhang G."/>
        </authorList>
    </citation>
    <scope>NUCLEOTIDE SEQUENCE [LARGE SCALE GENOMIC DNA]</scope>
    <source>
        <strain evidence="8 9">GY074</strain>
    </source>
</reference>
<keyword evidence="3" id="KW-0238">DNA-binding</keyword>
<dbReference type="Gene3D" id="3.40.50.2300">
    <property type="match status" value="1"/>
</dbReference>